<keyword evidence="2" id="KW-1185">Reference proteome</keyword>
<dbReference type="EnsemblBacteria" id="ABD42122">
    <property type="protein sequence ID" value="ABD42122"/>
    <property type="gene ID" value="Mhun_2420"/>
</dbReference>
<sequence length="88" mass="10664">MGIRPSEYRGDNEIRSEKFIFMFQNHGWILFFSNPNQREGNWVDFLILYSDDEYVLLDYHPGKREYVKKLILKDLFISPEADVYIRIL</sequence>
<accession>Q2FTX2</accession>
<reference evidence="2" key="1">
    <citation type="journal article" date="2016" name="Stand. Genomic Sci.">
        <title>Complete genome sequence of Methanospirillum hungatei type strain JF1.</title>
        <authorList>
            <person name="Gunsalus R.P."/>
            <person name="Cook L.E."/>
            <person name="Crable B."/>
            <person name="Rohlin L."/>
            <person name="McDonald E."/>
            <person name="Mouttaki H."/>
            <person name="Sieber J.R."/>
            <person name="Poweleit N."/>
            <person name="Zhou H."/>
            <person name="Lapidus A.L."/>
            <person name="Daligault H.E."/>
            <person name="Land M."/>
            <person name="Gilna P."/>
            <person name="Ivanova N."/>
            <person name="Kyrpides N."/>
            <person name="Culley D.E."/>
            <person name="McInerney M.J."/>
        </authorList>
    </citation>
    <scope>NUCLEOTIDE SEQUENCE [LARGE SCALE GENOMIC DNA]</scope>
    <source>
        <strain evidence="2">ATCC 27890 / DSM 864 / NBRC 100397 / JF-1</strain>
    </source>
</reference>
<dbReference type="AlphaFoldDB" id="Q2FTX2"/>
<protein>
    <submittedName>
        <fullName evidence="1">Uncharacterized protein</fullName>
    </submittedName>
</protein>
<dbReference type="EMBL" id="CP000254">
    <property type="protein sequence ID" value="ABD42122.1"/>
    <property type="molecule type" value="Genomic_DNA"/>
</dbReference>
<proteinExistence type="predicted"/>
<evidence type="ECO:0000313" key="1">
    <source>
        <dbReference type="EMBL" id="ABD42122.1"/>
    </source>
</evidence>
<dbReference type="KEGG" id="mhu:Mhun_2420"/>
<name>Q2FTX2_METHJ</name>
<dbReference type="HOGENOM" id="CLU_2461779_0_0_2"/>
<evidence type="ECO:0000313" key="2">
    <source>
        <dbReference type="Proteomes" id="UP000001941"/>
    </source>
</evidence>
<dbReference type="InParanoid" id="Q2FTX2"/>
<dbReference type="Proteomes" id="UP000001941">
    <property type="component" value="Chromosome"/>
</dbReference>
<organism evidence="1 2">
    <name type="scientific">Methanospirillum hungatei JF-1 (strain ATCC 27890 / DSM 864 / NBRC 100397 / JF-1)</name>
    <dbReference type="NCBI Taxonomy" id="323259"/>
    <lineage>
        <taxon>Archaea</taxon>
        <taxon>Methanobacteriati</taxon>
        <taxon>Methanobacteriota</taxon>
        <taxon>Stenosarchaea group</taxon>
        <taxon>Methanomicrobia</taxon>
        <taxon>Methanomicrobiales</taxon>
        <taxon>Methanospirillaceae</taxon>
        <taxon>Methanospirillum</taxon>
    </lineage>
</organism>
<gene>
    <name evidence="1" type="ordered locus">Mhun_2420</name>
</gene>